<gene>
    <name evidence="1" type="ORF">QTH91_15725</name>
</gene>
<dbReference type="Proteomes" id="UP001174908">
    <property type="component" value="Unassembled WGS sequence"/>
</dbReference>
<accession>A0ABT7NDE3</accession>
<dbReference type="EMBL" id="JASZYV010000003">
    <property type="protein sequence ID" value="MDM0045937.1"/>
    <property type="molecule type" value="Genomic_DNA"/>
</dbReference>
<protein>
    <submittedName>
        <fullName evidence="1">Uncharacterized protein</fullName>
    </submittedName>
</protein>
<reference evidence="1" key="1">
    <citation type="submission" date="2023-06" db="EMBL/GenBank/DDBJ databases">
        <authorList>
            <person name="Jiang Y."/>
            <person name="Liu Q."/>
        </authorList>
    </citation>
    <scope>NUCLEOTIDE SEQUENCE</scope>
    <source>
        <strain evidence="1">CGMCC 1.12089</strain>
    </source>
</reference>
<sequence length="88" mass="9904">MKPLVHVQRLEKNAYTYDVSAFGNLTAGDGVTFESLELCLFDAAASLDQYFANVELQLDGRPIGPCATRTMRRDPACVAQRMRRHTQR</sequence>
<evidence type="ECO:0000313" key="2">
    <source>
        <dbReference type="Proteomes" id="UP001174908"/>
    </source>
</evidence>
<comment type="caution">
    <text evidence="1">The sequence shown here is derived from an EMBL/GenBank/DDBJ whole genome shotgun (WGS) entry which is preliminary data.</text>
</comment>
<dbReference type="RefSeq" id="WP_286661040.1">
    <property type="nucleotide sequence ID" value="NZ_JASZYV010000003.1"/>
</dbReference>
<keyword evidence="2" id="KW-1185">Reference proteome</keyword>
<proteinExistence type="predicted"/>
<name>A0ABT7NDE3_9BURK</name>
<organism evidence="1 2">
    <name type="scientific">Variovorax dokdonensis</name>
    <dbReference type="NCBI Taxonomy" id="344883"/>
    <lineage>
        <taxon>Bacteria</taxon>
        <taxon>Pseudomonadati</taxon>
        <taxon>Pseudomonadota</taxon>
        <taxon>Betaproteobacteria</taxon>
        <taxon>Burkholderiales</taxon>
        <taxon>Comamonadaceae</taxon>
        <taxon>Variovorax</taxon>
    </lineage>
</organism>
<evidence type="ECO:0000313" key="1">
    <source>
        <dbReference type="EMBL" id="MDM0045937.1"/>
    </source>
</evidence>